<feature type="domain" description="Major facilitator superfamily (MFS) profile" evidence="10">
    <location>
        <begin position="28"/>
        <end position="515"/>
    </location>
</feature>
<evidence type="ECO:0000313" key="12">
    <source>
        <dbReference type="Proteomes" id="UP000693892"/>
    </source>
</evidence>
<keyword evidence="6 9" id="KW-1133">Transmembrane helix</keyword>
<proteinExistence type="inferred from homology"/>
<dbReference type="FunFam" id="1.20.1720.10:FF:000004">
    <property type="entry name" value="EmrB/QacA family drug resistance transporter"/>
    <property type="match status" value="1"/>
</dbReference>
<evidence type="ECO:0000256" key="1">
    <source>
        <dbReference type="ARBA" id="ARBA00004651"/>
    </source>
</evidence>
<evidence type="ECO:0000259" key="10">
    <source>
        <dbReference type="PROSITE" id="PS50850"/>
    </source>
</evidence>
<feature type="transmembrane region" description="Helical" evidence="9">
    <location>
        <begin position="152"/>
        <end position="170"/>
    </location>
</feature>
<dbReference type="NCBIfam" id="TIGR00711">
    <property type="entry name" value="efflux_EmrB"/>
    <property type="match status" value="1"/>
</dbReference>
<evidence type="ECO:0000256" key="5">
    <source>
        <dbReference type="ARBA" id="ARBA00022692"/>
    </source>
</evidence>
<comment type="caution">
    <text evidence="11">The sequence shown here is derived from an EMBL/GenBank/DDBJ whole genome shotgun (WGS) entry which is preliminary data.</text>
</comment>
<feature type="transmembrane region" description="Helical" evidence="9">
    <location>
        <begin position="27"/>
        <end position="54"/>
    </location>
</feature>
<reference evidence="11" key="1">
    <citation type="submission" date="2021-06" db="EMBL/GenBank/DDBJ databases">
        <authorList>
            <person name="Criscuolo A."/>
        </authorList>
    </citation>
    <scope>NUCLEOTIDE SEQUENCE</scope>
    <source>
        <strain evidence="11">CIP111803</strain>
    </source>
</reference>
<feature type="transmembrane region" description="Helical" evidence="9">
    <location>
        <begin position="488"/>
        <end position="510"/>
    </location>
</feature>
<dbReference type="Pfam" id="PF07690">
    <property type="entry name" value="MFS_1"/>
    <property type="match status" value="1"/>
</dbReference>
<dbReference type="AlphaFoldDB" id="A0A916NPS9"/>
<dbReference type="Proteomes" id="UP000693892">
    <property type="component" value="Unassembled WGS sequence"/>
</dbReference>
<evidence type="ECO:0000256" key="6">
    <source>
        <dbReference type="ARBA" id="ARBA00022989"/>
    </source>
</evidence>
<sequence>MPQSNDTRPHASAAFETPILTGRAKNLALAGLFLANFVSMLAMNVVGTSMPIIIADIGGTQAAFTWVVTATMLASAVSTPIWGKLADLTNKKLLLQLSLIIFTLGSALAGLAHEPTWLIAFRVVQGIGVGGLGALAQIVLAEIVSPLERGKYMGILGAIMAVATVGGPLLGGFFTDTIGWRWNFYVAAPVAIVAIVMLQRTLHLPVRKQKIKIDYWGAALITAGFSSLLIWVTLAGSNFDWWSWQTVTMVGGGILALVVAVFVELRVEEPLLPLTLFANRTFTLSSIASIAVGLAMMGTAVFLGQYMQLARGRSVIESSLLTLPMMGGLLISSTIVGQIITRTGKWKRYMVIGAVALFLGLVMMGQLRYDTSYWYVGISMFILGAGVGMTMQNLVLVVQNTVAPHEMGAASSAVTFFRTVGGTAGISVMGALLAHQVTEYLAEGFAKLAKTDPAALAGTEKLEGGTLPKIADLTAPVREVVESAYGHAIGNIFLAAVPVAIVALIAIAFLPNKPLSTQSNAERIAELQRREAEGQADPVAERVLVDTSTTGPIMLPGNRPGTGPSNRG</sequence>
<protein>
    <submittedName>
        <fullName evidence="11">Multidrug resistance protein 3</fullName>
    </submittedName>
</protein>
<evidence type="ECO:0000256" key="2">
    <source>
        <dbReference type="ARBA" id="ARBA00007520"/>
    </source>
</evidence>
<feature type="transmembrane region" description="Helical" evidence="9">
    <location>
        <begin position="182"/>
        <end position="203"/>
    </location>
</feature>
<feature type="region of interest" description="Disordered" evidence="8">
    <location>
        <begin position="527"/>
        <end position="568"/>
    </location>
</feature>
<keyword evidence="4" id="KW-1003">Cell membrane</keyword>
<organism evidence="11 12">
    <name type="scientific">Leucobacter soli</name>
    <dbReference type="NCBI Taxonomy" id="2812850"/>
    <lineage>
        <taxon>Bacteria</taxon>
        <taxon>Bacillati</taxon>
        <taxon>Actinomycetota</taxon>
        <taxon>Actinomycetes</taxon>
        <taxon>Micrococcales</taxon>
        <taxon>Microbacteriaceae</taxon>
        <taxon>Leucobacter</taxon>
    </lineage>
</organism>
<feature type="transmembrane region" description="Helical" evidence="9">
    <location>
        <begin position="284"/>
        <end position="307"/>
    </location>
</feature>
<keyword evidence="12" id="KW-1185">Reference proteome</keyword>
<evidence type="ECO:0000256" key="7">
    <source>
        <dbReference type="ARBA" id="ARBA00023136"/>
    </source>
</evidence>
<dbReference type="InterPro" id="IPR020846">
    <property type="entry name" value="MFS_dom"/>
</dbReference>
<evidence type="ECO:0000256" key="8">
    <source>
        <dbReference type="SAM" id="MobiDB-lite"/>
    </source>
</evidence>
<feature type="transmembrane region" description="Helical" evidence="9">
    <location>
        <begin position="319"/>
        <end position="337"/>
    </location>
</feature>
<dbReference type="PROSITE" id="PS50850">
    <property type="entry name" value="MFS"/>
    <property type="match status" value="1"/>
</dbReference>
<comment type="subcellular location">
    <subcellularLocation>
        <location evidence="1">Cell membrane</location>
        <topology evidence="1">Multi-pass membrane protein</topology>
    </subcellularLocation>
</comment>
<dbReference type="CDD" id="cd17502">
    <property type="entry name" value="MFS_Azr1_MDR_like"/>
    <property type="match status" value="1"/>
</dbReference>
<dbReference type="PANTHER" id="PTHR23501:SF197">
    <property type="entry name" value="COMD"/>
    <property type="match status" value="1"/>
</dbReference>
<feature type="transmembrane region" description="Helical" evidence="9">
    <location>
        <begin position="349"/>
        <end position="367"/>
    </location>
</feature>
<feature type="transmembrane region" description="Helical" evidence="9">
    <location>
        <begin position="60"/>
        <end position="81"/>
    </location>
</feature>
<feature type="transmembrane region" description="Helical" evidence="9">
    <location>
        <begin position="119"/>
        <end position="140"/>
    </location>
</feature>
<feature type="transmembrane region" description="Helical" evidence="9">
    <location>
        <begin position="241"/>
        <end position="263"/>
    </location>
</feature>
<keyword evidence="7 9" id="KW-0472">Membrane</keyword>
<accession>A0A916NPS9</accession>
<feature type="transmembrane region" description="Helical" evidence="9">
    <location>
        <begin position="215"/>
        <end position="235"/>
    </location>
</feature>
<comment type="similarity">
    <text evidence="2">Belongs to the major facilitator superfamily. TCR/Tet family.</text>
</comment>
<feature type="compositionally biased region" description="Basic and acidic residues" evidence="8">
    <location>
        <begin position="527"/>
        <end position="544"/>
    </location>
</feature>
<evidence type="ECO:0000256" key="4">
    <source>
        <dbReference type="ARBA" id="ARBA00022475"/>
    </source>
</evidence>
<dbReference type="GO" id="GO:0005886">
    <property type="term" value="C:plasma membrane"/>
    <property type="evidence" value="ECO:0007669"/>
    <property type="project" value="UniProtKB-SubCell"/>
</dbReference>
<evidence type="ECO:0000313" key="11">
    <source>
        <dbReference type="EMBL" id="CAG7617205.1"/>
    </source>
</evidence>
<dbReference type="GO" id="GO:0022857">
    <property type="term" value="F:transmembrane transporter activity"/>
    <property type="evidence" value="ECO:0007669"/>
    <property type="project" value="InterPro"/>
</dbReference>
<name>A0A916NPS9_9MICO</name>
<dbReference type="InterPro" id="IPR004638">
    <property type="entry name" value="EmrB-like"/>
</dbReference>
<feature type="transmembrane region" description="Helical" evidence="9">
    <location>
        <begin position="93"/>
        <end position="113"/>
    </location>
</feature>
<dbReference type="PANTHER" id="PTHR23501">
    <property type="entry name" value="MAJOR FACILITATOR SUPERFAMILY"/>
    <property type="match status" value="1"/>
</dbReference>
<dbReference type="InterPro" id="IPR011701">
    <property type="entry name" value="MFS"/>
</dbReference>
<keyword evidence="3" id="KW-0813">Transport</keyword>
<feature type="transmembrane region" description="Helical" evidence="9">
    <location>
        <begin position="373"/>
        <end position="398"/>
    </location>
</feature>
<dbReference type="EMBL" id="CAJVAP010000026">
    <property type="protein sequence ID" value="CAG7617205.1"/>
    <property type="molecule type" value="Genomic_DNA"/>
</dbReference>
<evidence type="ECO:0000256" key="3">
    <source>
        <dbReference type="ARBA" id="ARBA00022448"/>
    </source>
</evidence>
<dbReference type="RefSeq" id="WP_218116007.1">
    <property type="nucleotide sequence ID" value="NZ_CAJVAP010000026.1"/>
</dbReference>
<evidence type="ECO:0000256" key="9">
    <source>
        <dbReference type="SAM" id="Phobius"/>
    </source>
</evidence>
<keyword evidence="5 9" id="KW-0812">Transmembrane</keyword>
<gene>
    <name evidence="11" type="primary">bmr3</name>
    <name evidence="11" type="ORF">LEUCIP111803_02076</name>
</gene>